<name>A0A9K3KU55_9STRA</name>
<proteinExistence type="predicted"/>
<dbReference type="Proteomes" id="UP000693970">
    <property type="component" value="Unassembled WGS sequence"/>
</dbReference>
<keyword evidence="2" id="KW-1185">Reference proteome</keyword>
<gene>
    <name evidence="1" type="ORF">IV203_011986</name>
</gene>
<reference evidence="1" key="2">
    <citation type="submission" date="2021-04" db="EMBL/GenBank/DDBJ databases">
        <authorList>
            <person name="Podell S."/>
        </authorList>
    </citation>
    <scope>NUCLEOTIDE SEQUENCE</scope>
    <source>
        <strain evidence="1">Hildebrandi</strain>
    </source>
</reference>
<evidence type="ECO:0000313" key="1">
    <source>
        <dbReference type="EMBL" id="KAG7349389.1"/>
    </source>
</evidence>
<comment type="caution">
    <text evidence="1">The sequence shown here is derived from an EMBL/GenBank/DDBJ whole genome shotgun (WGS) entry which is preliminary data.</text>
</comment>
<reference evidence="1" key="1">
    <citation type="journal article" date="2021" name="Sci. Rep.">
        <title>Diploid genomic architecture of Nitzschia inconspicua, an elite biomass production diatom.</title>
        <authorList>
            <person name="Oliver A."/>
            <person name="Podell S."/>
            <person name="Pinowska A."/>
            <person name="Traller J.C."/>
            <person name="Smith S.R."/>
            <person name="McClure R."/>
            <person name="Beliaev A."/>
            <person name="Bohutskyi P."/>
            <person name="Hill E.A."/>
            <person name="Rabines A."/>
            <person name="Zheng H."/>
            <person name="Allen L.Z."/>
            <person name="Kuo A."/>
            <person name="Grigoriev I.V."/>
            <person name="Allen A.E."/>
            <person name="Hazlebeck D."/>
            <person name="Allen E.E."/>
        </authorList>
    </citation>
    <scope>NUCLEOTIDE SEQUENCE</scope>
    <source>
        <strain evidence="1">Hildebrandi</strain>
    </source>
</reference>
<sequence length="128" mass="14079">MGNSDNQPPQDQLKEAIKSAVSKANHSLEKLQSNFNEWKKPVVSTLQTVEDKSAVVVKEVSNVYQRRHEYAPEIIGGTTLVSGGYFWIRRGRLAGLLGGAMGAGAAYAIVYDEFQLEKIPDVLFGPKK</sequence>
<dbReference type="EMBL" id="JAGRRH010000019">
    <property type="protein sequence ID" value="KAG7349389.1"/>
    <property type="molecule type" value="Genomic_DNA"/>
</dbReference>
<evidence type="ECO:0000313" key="2">
    <source>
        <dbReference type="Proteomes" id="UP000693970"/>
    </source>
</evidence>
<organism evidence="1 2">
    <name type="scientific">Nitzschia inconspicua</name>
    <dbReference type="NCBI Taxonomy" id="303405"/>
    <lineage>
        <taxon>Eukaryota</taxon>
        <taxon>Sar</taxon>
        <taxon>Stramenopiles</taxon>
        <taxon>Ochrophyta</taxon>
        <taxon>Bacillariophyta</taxon>
        <taxon>Bacillariophyceae</taxon>
        <taxon>Bacillariophycidae</taxon>
        <taxon>Bacillariales</taxon>
        <taxon>Bacillariaceae</taxon>
        <taxon>Nitzschia</taxon>
    </lineage>
</organism>
<evidence type="ECO:0008006" key="3">
    <source>
        <dbReference type="Google" id="ProtNLM"/>
    </source>
</evidence>
<dbReference type="OrthoDB" id="41154at2759"/>
<protein>
    <recommendedName>
        <fullName evidence="3">MICOS complex subunit</fullName>
    </recommendedName>
</protein>
<accession>A0A9K3KU55</accession>
<dbReference type="AlphaFoldDB" id="A0A9K3KU55"/>